<comment type="caution">
    <text evidence="1">The sequence shown here is derived from an EMBL/GenBank/DDBJ whole genome shotgun (WGS) entry which is preliminary data.</text>
</comment>
<protein>
    <submittedName>
        <fullName evidence="1">Uncharacterized protein</fullName>
    </submittedName>
</protein>
<accession>A0A397IPJ6</accession>
<gene>
    <name evidence="1" type="ORF">Glove_168g125</name>
</gene>
<name>A0A397IPJ6_9GLOM</name>
<dbReference type="EMBL" id="PQFF01000158">
    <property type="protein sequence ID" value="RHZ77949.1"/>
    <property type="molecule type" value="Genomic_DNA"/>
</dbReference>
<dbReference type="OrthoDB" id="2420879at2759"/>
<sequence length="198" mass="22424">MHNAEMYPQPKCTCETIKHLWNDGISSANVVHKKHGSFKKITSESSRAISQNARNPSISSQTLVNKLFKKGIILNNFATFEKKLLIATPIFKWVHYSSFPGAGGVDGKLIECEIFLPRIVSKDCINISDEEAGFLLRNRQYTSFTSVMILPSVEENDLITREAIINIQNSDHKKLFIPVAWDHRLDLMLLIITGYETT</sequence>
<dbReference type="Proteomes" id="UP000266861">
    <property type="component" value="Unassembled WGS sequence"/>
</dbReference>
<proteinExistence type="predicted"/>
<reference evidence="1 2" key="1">
    <citation type="submission" date="2018-08" db="EMBL/GenBank/DDBJ databases">
        <title>Genome and evolution of the arbuscular mycorrhizal fungus Diversispora epigaea (formerly Glomus versiforme) and its bacterial endosymbionts.</title>
        <authorList>
            <person name="Sun X."/>
            <person name="Fei Z."/>
            <person name="Harrison M."/>
        </authorList>
    </citation>
    <scope>NUCLEOTIDE SEQUENCE [LARGE SCALE GENOMIC DNA]</scope>
    <source>
        <strain evidence="1 2">IT104</strain>
    </source>
</reference>
<evidence type="ECO:0000313" key="1">
    <source>
        <dbReference type="EMBL" id="RHZ77949.1"/>
    </source>
</evidence>
<keyword evidence="2" id="KW-1185">Reference proteome</keyword>
<evidence type="ECO:0000313" key="2">
    <source>
        <dbReference type="Proteomes" id="UP000266861"/>
    </source>
</evidence>
<dbReference type="AlphaFoldDB" id="A0A397IPJ6"/>
<organism evidence="1 2">
    <name type="scientific">Diversispora epigaea</name>
    <dbReference type="NCBI Taxonomy" id="1348612"/>
    <lineage>
        <taxon>Eukaryota</taxon>
        <taxon>Fungi</taxon>
        <taxon>Fungi incertae sedis</taxon>
        <taxon>Mucoromycota</taxon>
        <taxon>Glomeromycotina</taxon>
        <taxon>Glomeromycetes</taxon>
        <taxon>Diversisporales</taxon>
        <taxon>Diversisporaceae</taxon>
        <taxon>Diversispora</taxon>
    </lineage>
</organism>